<keyword evidence="9" id="KW-1185">Reference proteome</keyword>
<dbReference type="PROSITE" id="PS50011">
    <property type="entry name" value="PROTEIN_KINASE_DOM"/>
    <property type="match status" value="1"/>
</dbReference>
<dbReference type="GO" id="GO:0004674">
    <property type="term" value="F:protein serine/threonine kinase activity"/>
    <property type="evidence" value="ECO:0007669"/>
    <property type="project" value="UniProtKB-KW"/>
</dbReference>
<dbReference type="FunFam" id="1.10.510.10:FF:000624">
    <property type="entry name" value="Mitogen-activated protein kinase"/>
    <property type="match status" value="1"/>
</dbReference>
<dbReference type="InterPro" id="IPR050108">
    <property type="entry name" value="CDK"/>
</dbReference>
<keyword evidence="5" id="KW-0418">Kinase</keyword>
<proteinExistence type="inferred from homology"/>
<dbReference type="Gene3D" id="1.10.510.10">
    <property type="entry name" value="Transferase(Phosphotransferase) domain 1"/>
    <property type="match status" value="1"/>
</dbReference>
<name>A0A8X8XGF4_SALSN</name>
<dbReference type="SUPFAM" id="SSF56112">
    <property type="entry name" value="Protein kinase-like (PK-like)"/>
    <property type="match status" value="1"/>
</dbReference>
<dbReference type="Gene3D" id="3.30.200.20">
    <property type="entry name" value="Phosphorylase Kinase, domain 1"/>
    <property type="match status" value="1"/>
</dbReference>
<keyword evidence="3" id="KW-0808">Transferase</keyword>
<dbReference type="InterPro" id="IPR011009">
    <property type="entry name" value="Kinase-like_dom_sf"/>
</dbReference>
<keyword evidence="2" id="KW-0723">Serine/threonine-protein kinase</keyword>
<keyword evidence="4" id="KW-0547">Nucleotide-binding</keyword>
<dbReference type="PANTHER" id="PTHR24056">
    <property type="entry name" value="CELL DIVISION PROTEIN KINASE"/>
    <property type="match status" value="1"/>
</dbReference>
<dbReference type="SMART" id="SM00220">
    <property type="entry name" value="S_TKc"/>
    <property type="match status" value="1"/>
</dbReference>
<dbReference type="AlphaFoldDB" id="A0A8X8XGF4"/>
<dbReference type="EMBL" id="PNBA02000009">
    <property type="protein sequence ID" value="KAG6412372.1"/>
    <property type="molecule type" value="Genomic_DNA"/>
</dbReference>
<evidence type="ECO:0000256" key="2">
    <source>
        <dbReference type="ARBA" id="ARBA00022527"/>
    </source>
</evidence>
<evidence type="ECO:0000259" key="7">
    <source>
        <dbReference type="PROSITE" id="PS50011"/>
    </source>
</evidence>
<protein>
    <recommendedName>
        <fullName evidence="7">Protein kinase domain-containing protein</fullName>
    </recommendedName>
</protein>
<evidence type="ECO:0000256" key="6">
    <source>
        <dbReference type="ARBA" id="ARBA00022840"/>
    </source>
</evidence>
<evidence type="ECO:0000256" key="4">
    <source>
        <dbReference type="ARBA" id="ARBA00022741"/>
    </source>
</evidence>
<dbReference type="GO" id="GO:0005634">
    <property type="term" value="C:nucleus"/>
    <property type="evidence" value="ECO:0007669"/>
    <property type="project" value="TreeGrafter"/>
</dbReference>
<reference evidence="8" key="2">
    <citation type="submission" date="2020-08" db="EMBL/GenBank/DDBJ databases">
        <title>Plant Genome Project.</title>
        <authorList>
            <person name="Zhang R.-G."/>
        </authorList>
    </citation>
    <scope>NUCLEOTIDE SEQUENCE</scope>
    <source>
        <strain evidence="8">Huo1</strain>
        <tissue evidence="8">Leaf</tissue>
    </source>
</reference>
<evidence type="ECO:0000256" key="3">
    <source>
        <dbReference type="ARBA" id="ARBA00022679"/>
    </source>
</evidence>
<comment type="similarity">
    <text evidence="1">Belongs to the protein kinase superfamily. CMGC Ser/Thr protein kinase family. CDC2/CDKX subfamily.</text>
</comment>
<evidence type="ECO:0000256" key="1">
    <source>
        <dbReference type="ARBA" id="ARBA00006485"/>
    </source>
</evidence>
<dbReference type="InterPro" id="IPR008271">
    <property type="entry name" value="Ser/Thr_kinase_AS"/>
</dbReference>
<dbReference type="InterPro" id="IPR000719">
    <property type="entry name" value="Prot_kinase_dom"/>
</dbReference>
<comment type="caution">
    <text evidence="8">The sequence shown here is derived from an EMBL/GenBank/DDBJ whole genome shotgun (WGS) entry which is preliminary data.</text>
</comment>
<reference evidence="8" key="1">
    <citation type="submission" date="2018-01" db="EMBL/GenBank/DDBJ databases">
        <authorList>
            <person name="Mao J.F."/>
        </authorList>
    </citation>
    <scope>NUCLEOTIDE SEQUENCE</scope>
    <source>
        <strain evidence="8">Huo1</strain>
        <tissue evidence="8">Leaf</tissue>
    </source>
</reference>
<accession>A0A8X8XGF4</accession>
<dbReference type="PANTHER" id="PTHR24056:SF107">
    <property type="entry name" value="CYCLIN-DEPENDENT KINASE 11A-RELATED"/>
    <property type="match status" value="1"/>
</dbReference>
<keyword evidence="6" id="KW-0067">ATP-binding</keyword>
<organism evidence="8">
    <name type="scientific">Salvia splendens</name>
    <name type="common">Scarlet sage</name>
    <dbReference type="NCBI Taxonomy" id="180675"/>
    <lineage>
        <taxon>Eukaryota</taxon>
        <taxon>Viridiplantae</taxon>
        <taxon>Streptophyta</taxon>
        <taxon>Embryophyta</taxon>
        <taxon>Tracheophyta</taxon>
        <taxon>Spermatophyta</taxon>
        <taxon>Magnoliopsida</taxon>
        <taxon>eudicotyledons</taxon>
        <taxon>Gunneridae</taxon>
        <taxon>Pentapetalae</taxon>
        <taxon>asterids</taxon>
        <taxon>lamiids</taxon>
        <taxon>Lamiales</taxon>
        <taxon>Lamiaceae</taxon>
        <taxon>Nepetoideae</taxon>
        <taxon>Mentheae</taxon>
        <taxon>Salviinae</taxon>
        <taxon>Salvia</taxon>
        <taxon>Salvia subgen. Calosphace</taxon>
        <taxon>core Calosphace</taxon>
    </lineage>
</organism>
<dbReference type="Proteomes" id="UP000298416">
    <property type="component" value="Unassembled WGS sequence"/>
</dbReference>
<evidence type="ECO:0000313" key="8">
    <source>
        <dbReference type="EMBL" id="KAG6412372.1"/>
    </source>
</evidence>
<evidence type="ECO:0000313" key="9">
    <source>
        <dbReference type="Proteomes" id="UP000298416"/>
    </source>
</evidence>
<dbReference type="Pfam" id="PF00069">
    <property type="entry name" value="Pkinase"/>
    <property type="match status" value="1"/>
</dbReference>
<dbReference type="GO" id="GO:0007346">
    <property type="term" value="P:regulation of mitotic cell cycle"/>
    <property type="evidence" value="ECO:0007669"/>
    <property type="project" value="TreeGrafter"/>
</dbReference>
<evidence type="ECO:0000256" key="5">
    <source>
        <dbReference type="ARBA" id="ARBA00022777"/>
    </source>
</evidence>
<gene>
    <name evidence="8" type="ORF">SASPL_125049</name>
</gene>
<sequence>MSLVKSHQTMISSHHQPQHHQNRYQVLNVVSRGSYGVVYRAWDTEAGEIVAIKHELEGLSRSTLREIKILQSPPFDGGDDLIMCQILDGVHFLHDNGVMHRDLKPANILINERNRLNICDFGLSRWENWSGSYTPGMVTQWYRAPEILMGETNYTSAVDMWSVGCIMAELVLFPGKSEIEQLSLIHSSLGHAMLCTSPLLLTSTGLDLLLSLLALDHC</sequence>
<dbReference type="GO" id="GO:0005524">
    <property type="term" value="F:ATP binding"/>
    <property type="evidence" value="ECO:0007669"/>
    <property type="project" value="UniProtKB-KW"/>
</dbReference>
<feature type="domain" description="Protein kinase" evidence="7">
    <location>
        <begin position="1"/>
        <end position="218"/>
    </location>
</feature>
<dbReference type="PROSITE" id="PS00108">
    <property type="entry name" value="PROTEIN_KINASE_ST"/>
    <property type="match status" value="1"/>
</dbReference>